<evidence type="ECO:0000313" key="2">
    <source>
        <dbReference type="EMBL" id="CRZ05471.1"/>
    </source>
</evidence>
<accession>A0A0H5QV53</accession>
<name>A0A0H5QV53_9EUKA</name>
<dbReference type="SUPFAM" id="SSF57850">
    <property type="entry name" value="RING/U-box"/>
    <property type="match status" value="1"/>
</dbReference>
<organism evidence="2">
    <name type="scientific">Spongospora subterranea</name>
    <dbReference type="NCBI Taxonomy" id="70186"/>
    <lineage>
        <taxon>Eukaryota</taxon>
        <taxon>Sar</taxon>
        <taxon>Rhizaria</taxon>
        <taxon>Endomyxa</taxon>
        <taxon>Phytomyxea</taxon>
        <taxon>Plasmodiophorida</taxon>
        <taxon>Plasmodiophoridae</taxon>
        <taxon>Spongospora</taxon>
    </lineage>
</organism>
<evidence type="ECO:0000259" key="1">
    <source>
        <dbReference type="Pfam" id="PF14634"/>
    </source>
</evidence>
<dbReference type="AlphaFoldDB" id="A0A0H5QV53"/>
<dbReference type="PANTHER" id="PTHR14305">
    <property type="entry name" value="E3 UBIQUITIN-PROTEIN LIGASE CCNB1IP1"/>
    <property type="match status" value="1"/>
</dbReference>
<dbReference type="GO" id="GO:0000795">
    <property type="term" value="C:synaptonemal complex"/>
    <property type="evidence" value="ECO:0007669"/>
    <property type="project" value="InterPro"/>
</dbReference>
<reference evidence="2" key="1">
    <citation type="submission" date="2015-04" db="EMBL/GenBank/DDBJ databases">
        <title>The genome sequence of the plant pathogenic Rhizarian Plasmodiophora brassicae reveals insights in its biotrophic life cycle and the origin of chitin synthesis.</title>
        <authorList>
            <person name="Schwelm A."/>
            <person name="Fogelqvist J."/>
            <person name="Knaust A."/>
            <person name="Julke S."/>
            <person name="Lilja T."/>
            <person name="Dhandapani V."/>
            <person name="Bonilla-Rosso G."/>
            <person name="Karlsson M."/>
            <person name="Shevchenko A."/>
            <person name="Choi S.R."/>
            <person name="Kim H.G."/>
            <person name="Park J.Y."/>
            <person name="Lim Y.P."/>
            <person name="Ludwig-Muller J."/>
            <person name="Dixelius C."/>
        </authorList>
    </citation>
    <scope>NUCLEOTIDE SEQUENCE</scope>
    <source>
        <tissue evidence="2">Potato root galls</tissue>
    </source>
</reference>
<proteinExistence type="predicted"/>
<dbReference type="Pfam" id="PF14634">
    <property type="entry name" value="zf-RING_5"/>
    <property type="match status" value="1"/>
</dbReference>
<dbReference type="EMBL" id="HACM01005029">
    <property type="protein sequence ID" value="CRZ05471.1"/>
    <property type="molecule type" value="Transcribed_RNA"/>
</dbReference>
<protein>
    <recommendedName>
        <fullName evidence="1">RING-type domain-containing protein</fullName>
    </recommendedName>
</protein>
<feature type="non-terminal residue" evidence="2">
    <location>
        <position position="1"/>
    </location>
</feature>
<dbReference type="InterPro" id="IPR001841">
    <property type="entry name" value="Znf_RING"/>
</dbReference>
<sequence>TSSSPFILRTLLVFVSRRLMSDGGRLRCNRCWQVLTGQFAWITACSHIFCEEDATKSFSRQSICPCCSSNIDRDSELKRIRTDLDEAPSMALWGSSPTLIFEACAGALGFFIYQKKQEFAWMNHIMGQKEKQAQAAQASMQHLLQERDEHIRHLSEKVNQCLEEMQHKDTAYMELKKSNKEKTRMCKNYEVERTFCCQKCH</sequence>
<dbReference type="GO" id="GO:0061630">
    <property type="term" value="F:ubiquitin protein ligase activity"/>
    <property type="evidence" value="ECO:0007669"/>
    <property type="project" value="InterPro"/>
</dbReference>
<dbReference type="InterPro" id="IPR042448">
    <property type="entry name" value="CCNB1IP1"/>
</dbReference>
<feature type="domain" description="RING-type" evidence="1">
    <location>
        <begin position="27"/>
        <end position="68"/>
    </location>
</feature>
<dbReference type="PANTHER" id="PTHR14305:SF0">
    <property type="entry name" value="E3 UBIQUITIN-PROTEIN LIGASE CCNB1IP1"/>
    <property type="match status" value="1"/>
</dbReference>
<dbReference type="Gene3D" id="3.30.40.10">
    <property type="entry name" value="Zinc/RING finger domain, C3HC4 (zinc finger)"/>
    <property type="match status" value="1"/>
</dbReference>
<dbReference type="InterPro" id="IPR013083">
    <property type="entry name" value="Znf_RING/FYVE/PHD"/>
</dbReference>
<dbReference type="GO" id="GO:0007131">
    <property type="term" value="P:reciprocal meiotic recombination"/>
    <property type="evidence" value="ECO:0007669"/>
    <property type="project" value="InterPro"/>
</dbReference>